<dbReference type="STRING" id="35128.B8LC16"/>
<sequence length="531" mass="59655">MAVVDGIKEQGQHQHRHIPPSATKKKKRGRSKSIARARKRRARASLADGSTHHHDECISHQRLRISSLFETYIRTQSWLPERDIYSFFAALRRPLPVCFRIRSSRASDEWDTICKIFHLHDAVHRVPADANAYQMPSYFLENYPRLRHWLSTSTLKGDISRQEYVSMIPVHLLNIQSQHKTLDLCASPGSKTIQAMDALYASCDDKTTSSSTPPTGFVMANELDAKRAYVLAHRSRDTLQGRMASMAVVTHNACKFPNVLAPCRRTQDPSDKPYDRIICDVPCSGDGTLRKDFKVWKTWHPSYGIQLHSLQVRIAKRGIALLKIGGYMTYSTCSFHPIENEAVVAALLATRCVELVNAEELVGKSGMQGIRCRGGLDTWKVLNDDCEEVNVDARPKEWPSSLWPPKQVGIAKSLSKCIRMVPQDNDTGGFFIALLKKVKDFEVREKAGNGSCTRKEPIVTTHASFHQLYPVSHDDDQANFRCFTRSTREGTSLSNTKRFKISLGLSEYLVGGPGSSKLNLVYAGESLPEVS</sequence>
<evidence type="ECO:0000256" key="2">
    <source>
        <dbReference type="ARBA" id="ARBA00022679"/>
    </source>
</evidence>
<evidence type="ECO:0000313" key="8">
    <source>
        <dbReference type="EMBL" id="EED87284.1"/>
    </source>
</evidence>
<comment type="similarity">
    <text evidence="5">Belongs to the class I-like SAM-binding methyltransferase superfamily. RsmB/NOP family.</text>
</comment>
<dbReference type="GO" id="GO:0003723">
    <property type="term" value="F:RNA binding"/>
    <property type="evidence" value="ECO:0007669"/>
    <property type="project" value="UniProtKB-UniRule"/>
</dbReference>
<dbReference type="KEGG" id="tps:THAPSDRAFT_24350"/>
<dbReference type="RefSeq" id="XP_002296588.1">
    <property type="nucleotide sequence ID" value="XM_002296552.1"/>
</dbReference>
<feature type="compositionally biased region" description="Basic and acidic residues" evidence="6">
    <location>
        <begin position="1"/>
        <end position="12"/>
    </location>
</feature>
<dbReference type="InterPro" id="IPR049560">
    <property type="entry name" value="MeTrfase_RsmB-F_NOP2_cat"/>
</dbReference>
<keyword evidence="1 5" id="KW-0489">Methyltransferase</keyword>
<dbReference type="InterPro" id="IPR023267">
    <property type="entry name" value="RCMT"/>
</dbReference>
<dbReference type="Proteomes" id="UP000001449">
    <property type="component" value="Chromosome 11"/>
</dbReference>
<feature type="region of interest" description="Disordered" evidence="6">
    <location>
        <begin position="1"/>
        <end position="53"/>
    </location>
</feature>
<proteinExistence type="inferred from homology"/>
<feature type="compositionally biased region" description="Basic residues" evidence="6">
    <location>
        <begin position="13"/>
        <end position="43"/>
    </location>
</feature>
<dbReference type="GeneID" id="7448338"/>
<gene>
    <name evidence="8" type="ORF">THAPSDRAFT_24350</name>
</gene>
<feature type="binding site" evidence="5">
    <location>
        <position position="280"/>
    </location>
    <ligand>
        <name>S-adenosyl-L-methionine</name>
        <dbReference type="ChEBI" id="CHEBI:59789"/>
    </ligand>
</feature>
<dbReference type="PANTHER" id="PTHR22808">
    <property type="entry name" value="NCL1 YEAST -RELATED NOL1/NOP2/FMU SUN DOMAIN-CONTAINING"/>
    <property type="match status" value="1"/>
</dbReference>
<evidence type="ECO:0000256" key="6">
    <source>
        <dbReference type="SAM" id="MobiDB-lite"/>
    </source>
</evidence>
<feature type="domain" description="SAM-dependent MTase RsmB/NOP-type" evidence="7">
    <location>
        <begin position="87"/>
        <end position="438"/>
    </location>
</feature>
<dbReference type="PANTHER" id="PTHR22808:SF6">
    <property type="entry name" value="SAM-DEPENDENT MTASE RSMB_NOP-TYPE DOMAIN-CONTAINING PROTEIN"/>
    <property type="match status" value="1"/>
</dbReference>
<keyword evidence="3 5" id="KW-0949">S-adenosyl-L-methionine</keyword>
<accession>B8LC16</accession>
<dbReference type="HOGENOM" id="CLU_005316_4_1_1"/>
<organism evidence="8 9">
    <name type="scientific">Thalassiosira pseudonana</name>
    <name type="common">Marine diatom</name>
    <name type="synonym">Cyclotella nana</name>
    <dbReference type="NCBI Taxonomy" id="35128"/>
    <lineage>
        <taxon>Eukaryota</taxon>
        <taxon>Sar</taxon>
        <taxon>Stramenopiles</taxon>
        <taxon>Ochrophyta</taxon>
        <taxon>Bacillariophyta</taxon>
        <taxon>Coscinodiscophyceae</taxon>
        <taxon>Thalassiosirophycidae</taxon>
        <taxon>Thalassiosirales</taxon>
        <taxon>Thalassiosiraceae</taxon>
        <taxon>Thalassiosira</taxon>
    </lineage>
</organism>
<keyword evidence="2 5" id="KW-0808">Transferase</keyword>
<reference evidence="8 9" key="1">
    <citation type="journal article" date="2004" name="Science">
        <title>The genome of the diatom Thalassiosira pseudonana: ecology, evolution, and metabolism.</title>
        <authorList>
            <person name="Armbrust E.V."/>
            <person name="Berges J.A."/>
            <person name="Bowler C."/>
            <person name="Green B.R."/>
            <person name="Martinez D."/>
            <person name="Putnam N.H."/>
            <person name="Zhou S."/>
            <person name="Allen A.E."/>
            <person name="Apt K.E."/>
            <person name="Bechner M."/>
            <person name="Brzezinski M.A."/>
            <person name="Chaal B.K."/>
            <person name="Chiovitti A."/>
            <person name="Davis A.K."/>
            <person name="Demarest M.S."/>
            <person name="Detter J.C."/>
            <person name="Glavina T."/>
            <person name="Goodstein D."/>
            <person name="Hadi M.Z."/>
            <person name="Hellsten U."/>
            <person name="Hildebrand M."/>
            <person name="Jenkins B.D."/>
            <person name="Jurka J."/>
            <person name="Kapitonov V.V."/>
            <person name="Kroger N."/>
            <person name="Lau W.W."/>
            <person name="Lane T.W."/>
            <person name="Larimer F.W."/>
            <person name="Lippmeier J.C."/>
            <person name="Lucas S."/>
            <person name="Medina M."/>
            <person name="Montsant A."/>
            <person name="Obornik M."/>
            <person name="Parker M.S."/>
            <person name="Palenik B."/>
            <person name="Pazour G.J."/>
            <person name="Richardson P.M."/>
            <person name="Rynearson T.A."/>
            <person name="Saito M.A."/>
            <person name="Schwartz D.C."/>
            <person name="Thamatrakoln K."/>
            <person name="Valentin K."/>
            <person name="Vardi A."/>
            <person name="Wilkerson F.P."/>
            <person name="Rokhsar D.S."/>
        </authorList>
    </citation>
    <scope>NUCLEOTIDE SEQUENCE [LARGE SCALE GENOMIC DNA]</scope>
    <source>
        <strain evidence="8 9">CCMP1335</strain>
    </source>
</reference>
<dbReference type="GO" id="GO:0008168">
    <property type="term" value="F:methyltransferase activity"/>
    <property type="evidence" value="ECO:0000318"/>
    <property type="project" value="GO_Central"/>
</dbReference>
<evidence type="ECO:0000256" key="1">
    <source>
        <dbReference type="ARBA" id="ARBA00022603"/>
    </source>
</evidence>
<dbReference type="PROSITE" id="PS51686">
    <property type="entry name" value="SAM_MT_RSMB_NOP"/>
    <property type="match status" value="1"/>
</dbReference>
<evidence type="ECO:0000256" key="3">
    <source>
        <dbReference type="ARBA" id="ARBA00022691"/>
    </source>
</evidence>
<dbReference type="Pfam" id="PF01189">
    <property type="entry name" value="Methyltr_RsmB-F"/>
    <property type="match status" value="1"/>
</dbReference>
<feature type="binding site" evidence="5">
    <location>
        <position position="222"/>
    </location>
    <ligand>
        <name>S-adenosyl-L-methionine</name>
        <dbReference type="ChEBI" id="CHEBI:59789"/>
    </ligand>
</feature>
<evidence type="ECO:0000256" key="5">
    <source>
        <dbReference type="PROSITE-ProRule" id="PRU01023"/>
    </source>
</evidence>
<name>B8LC16_THAPS</name>
<dbReference type="GO" id="GO:0001510">
    <property type="term" value="P:RNA methylation"/>
    <property type="evidence" value="ECO:0000318"/>
    <property type="project" value="GO_Central"/>
</dbReference>
<dbReference type="InterPro" id="IPR029063">
    <property type="entry name" value="SAM-dependent_MTases_sf"/>
</dbReference>
<dbReference type="AlphaFoldDB" id="B8LC16"/>
<protein>
    <recommendedName>
        <fullName evidence="7">SAM-dependent MTase RsmB/NOP-type domain-containing protein</fullName>
    </recommendedName>
</protein>
<dbReference type="PaxDb" id="35128-Thaps24350"/>
<dbReference type="GO" id="GO:0008173">
    <property type="term" value="F:RNA methyltransferase activity"/>
    <property type="evidence" value="ECO:0007669"/>
    <property type="project" value="InterPro"/>
</dbReference>
<keyword evidence="4 5" id="KW-0694">RNA-binding</keyword>
<evidence type="ECO:0000313" key="9">
    <source>
        <dbReference type="Proteomes" id="UP000001449"/>
    </source>
</evidence>
<dbReference type="InParanoid" id="B8LC16"/>
<comment type="caution">
    <text evidence="5">Lacks conserved residue(s) required for the propagation of feature annotation.</text>
</comment>
<dbReference type="InterPro" id="IPR001678">
    <property type="entry name" value="MeTrfase_RsmB-F_NOP2_dom"/>
</dbReference>
<reference evidence="8 9" key="2">
    <citation type="journal article" date="2008" name="Nature">
        <title>The Phaeodactylum genome reveals the evolutionary history of diatom genomes.</title>
        <authorList>
            <person name="Bowler C."/>
            <person name="Allen A.E."/>
            <person name="Badger J.H."/>
            <person name="Grimwood J."/>
            <person name="Jabbari K."/>
            <person name="Kuo A."/>
            <person name="Maheswari U."/>
            <person name="Martens C."/>
            <person name="Maumus F."/>
            <person name="Otillar R.P."/>
            <person name="Rayko E."/>
            <person name="Salamov A."/>
            <person name="Vandepoele K."/>
            <person name="Beszteri B."/>
            <person name="Gruber A."/>
            <person name="Heijde M."/>
            <person name="Katinka M."/>
            <person name="Mock T."/>
            <person name="Valentin K."/>
            <person name="Verret F."/>
            <person name="Berges J.A."/>
            <person name="Brownlee C."/>
            <person name="Cadoret J.P."/>
            <person name="Chiovitti A."/>
            <person name="Choi C.J."/>
            <person name="Coesel S."/>
            <person name="De Martino A."/>
            <person name="Detter J.C."/>
            <person name="Durkin C."/>
            <person name="Falciatore A."/>
            <person name="Fournet J."/>
            <person name="Haruta M."/>
            <person name="Huysman M.J."/>
            <person name="Jenkins B.D."/>
            <person name="Jiroutova K."/>
            <person name="Jorgensen R.E."/>
            <person name="Joubert Y."/>
            <person name="Kaplan A."/>
            <person name="Kroger N."/>
            <person name="Kroth P.G."/>
            <person name="La Roche J."/>
            <person name="Lindquist E."/>
            <person name="Lommer M."/>
            <person name="Martin-Jezequel V."/>
            <person name="Lopez P.J."/>
            <person name="Lucas S."/>
            <person name="Mangogna M."/>
            <person name="McGinnis K."/>
            <person name="Medlin L.K."/>
            <person name="Montsant A."/>
            <person name="Oudot-Le Secq M.P."/>
            <person name="Napoli C."/>
            <person name="Obornik M."/>
            <person name="Parker M.S."/>
            <person name="Petit J.L."/>
            <person name="Porcel B.M."/>
            <person name="Poulsen N."/>
            <person name="Robison M."/>
            <person name="Rychlewski L."/>
            <person name="Rynearson T.A."/>
            <person name="Schmutz J."/>
            <person name="Shapiro H."/>
            <person name="Siaut M."/>
            <person name="Stanley M."/>
            <person name="Sussman M.R."/>
            <person name="Taylor A.R."/>
            <person name="Vardi A."/>
            <person name="von Dassow P."/>
            <person name="Vyverman W."/>
            <person name="Willis A."/>
            <person name="Wyrwicz L.S."/>
            <person name="Rokhsar D.S."/>
            <person name="Weissenbach J."/>
            <person name="Armbrust E.V."/>
            <person name="Green B.R."/>
            <person name="Van de Peer Y."/>
            <person name="Grigoriev I.V."/>
        </authorList>
    </citation>
    <scope>NUCLEOTIDE SEQUENCE [LARGE SCALE GENOMIC DNA]</scope>
    <source>
        <strain evidence="8 9">CCMP1335</strain>
    </source>
</reference>
<evidence type="ECO:0000259" key="7">
    <source>
        <dbReference type="PROSITE" id="PS51686"/>
    </source>
</evidence>
<feature type="active site" description="Nucleophile" evidence="5">
    <location>
        <position position="333"/>
    </location>
</feature>
<dbReference type="EMBL" id="DS999415">
    <property type="protein sequence ID" value="EED87284.1"/>
    <property type="molecule type" value="Genomic_DNA"/>
</dbReference>
<dbReference type="PRINTS" id="PR02008">
    <property type="entry name" value="RCMTFAMILY"/>
</dbReference>
<evidence type="ECO:0000256" key="4">
    <source>
        <dbReference type="ARBA" id="ARBA00022884"/>
    </source>
</evidence>
<dbReference type="Gene3D" id="3.40.50.150">
    <property type="entry name" value="Vaccinia Virus protein VP39"/>
    <property type="match status" value="1"/>
</dbReference>
<dbReference type="eggNOG" id="KOG2198">
    <property type="taxonomic scope" value="Eukaryota"/>
</dbReference>
<dbReference type="SUPFAM" id="SSF53335">
    <property type="entry name" value="S-adenosyl-L-methionine-dependent methyltransferases"/>
    <property type="match status" value="1"/>
</dbReference>
<keyword evidence="9" id="KW-1185">Reference proteome</keyword>